<dbReference type="PANTHER" id="PTHR43861">
    <property type="entry name" value="TRANS-ACONITATE 2-METHYLTRANSFERASE-RELATED"/>
    <property type="match status" value="1"/>
</dbReference>
<dbReference type="InterPro" id="IPR029063">
    <property type="entry name" value="SAM-dependent_MTases_sf"/>
</dbReference>
<sequence>MNANFWDEKFGQAPGLYGESPNDFVRQQLAKHPKGKILFPGEGEGRNALYAASLGWEVTALDQSKIAQKHTLEKAKDLGLTIDYQVCDVVNFISAPNEFDVIALIYFHLPLMIRDKVHQKFIKALKDTGTLIIEGFGKPQLQFNSGGPKSLEMLYDLDELKNSFPGMTWESEFDGIIQLNEGIGHKGDAHVVRLIGKKLGS</sequence>
<evidence type="ECO:0000313" key="4">
    <source>
        <dbReference type="Proteomes" id="UP000004478"/>
    </source>
</evidence>
<dbReference type="GO" id="GO:0016740">
    <property type="term" value="F:transferase activity"/>
    <property type="evidence" value="ECO:0007669"/>
    <property type="project" value="UniProtKB-KW"/>
</dbReference>
<evidence type="ECO:0000259" key="2">
    <source>
        <dbReference type="Pfam" id="PF13649"/>
    </source>
</evidence>
<dbReference type="InterPro" id="IPR041698">
    <property type="entry name" value="Methyltransf_25"/>
</dbReference>
<dbReference type="Gene3D" id="3.40.50.150">
    <property type="entry name" value="Vaccinia Virus protein VP39"/>
    <property type="match status" value="1"/>
</dbReference>
<feature type="domain" description="Methyltransferase" evidence="2">
    <location>
        <begin position="41"/>
        <end position="129"/>
    </location>
</feature>
<keyword evidence="4" id="KW-1185">Reference proteome</keyword>
<dbReference type="EMBL" id="AMGM01000008">
    <property type="protein sequence ID" value="EKB50466.1"/>
    <property type="molecule type" value="Genomic_DNA"/>
</dbReference>
<comment type="caution">
    <text evidence="3">The sequence shown here is derived from an EMBL/GenBank/DDBJ whole genome shotgun (WGS) entry which is preliminary data.</text>
</comment>
<keyword evidence="1" id="KW-0808">Transferase</keyword>
<dbReference type="RefSeq" id="WP_009183892.1">
    <property type="nucleotide sequence ID" value="NZ_AMGM01000008.1"/>
</dbReference>
<dbReference type="Pfam" id="PF13649">
    <property type="entry name" value="Methyltransf_25"/>
    <property type="match status" value="1"/>
</dbReference>
<evidence type="ECO:0000313" key="3">
    <source>
        <dbReference type="EMBL" id="EKB50466.1"/>
    </source>
</evidence>
<dbReference type="OrthoDB" id="9804312at2"/>
<proteinExistence type="predicted"/>
<reference evidence="3 4" key="1">
    <citation type="journal article" date="2012" name="J. Bacteriol.">
        <title>Draft Genome Sequence of Cecembia lonarensis Strain LW9T, Isolated from Lonar Lake, a Haloalkaline Lake in India.</title>
        <authorList>
            <person name="Shivaji S."/>
            <person name="Ara S."/>
            <person name="Singh A."/>
            <person name="Pinnaka A.K."/>
        </authorList>
    </citation>
    <scope>NUCLEOTIDE SEQUENCE [LARGE SCALE GENOMIC DNA]</scope>
    <source>
        <strain evidence="3 4">LW9</strain>
    </source>
</reference>
<evidence type="ECO:0000256" key="1">
    <source>
        <dbReference type="ARBA" id="ARBA00022679"/>
    </source>
</evidence>
<protein>
    <recommendedName>
        <fullName evidence="2">Methyltransferase domain-containing protein</fullName>
    </recommendedName>
</protein>
<dbReference type="SUPFAM" id="SSF53335">
    <property type="entry name" value="S-adenosyl-L-methionine-dependent methyltransferases"/>
    <property type="match status" value="1"/>
</dbReference>
<dbReference type="AlphaFoldDB" id="K1L6S7"/>
<dbReference type="PANTHER" id="PTHR43861:SF3">
    <property type="entry name" value="PUTATIVE (AFU_ORTHOLOGUE AFUA_2G14390)-RELATED"/>
    <property type="match status" value="1"/>
</dbReference>
<accession>K1L6S7</accession>
<organism evidence="3 4">
    <name type="scientific">Cecembia lonarensis (strain CCUG 58316 / KCTC 22772 / LW9)</name>
    <dbReference type="NCBI Taxonomy" id="1225176"/>
    <lineage>
        <taxon>Bacteria</taxon>
        <taxon>Pseudomonadati</taxon>
        <taxon>Bacteroidota</taxon>
        <taxon>Cytophagia</taxon>
        <taxon>Cytophagales</taxon>
        <taxon>Cyclobacteriaceae</taxon>
        <taxon>Cecembia</taxon>
    </lineage>
</organism>
<name>K1L6S7_CECL9</name>
<dbReference type="Proteomes" id="UP000004478">
    <property type="component" value="Unassembled WGS sequence"/>
</dbReference>
<dbReference type="CDD" id="cd02440">
    <property type="entry name" value="AdoMet_MTases"/>
    <property type="match status" value="1"/>
</dbReference>
<gene>
    <name evidence="3" type="ORF">B879_00848</name>
</gene>